<dbReference type="InterPro" id="IPR016191">
    <property type="entry name" value="Ribonuclease/ribotoxin"/>
</dbReference>
<evidence type="ECO:0000256" key="9">
    <source>
        <dbReference type="SAM" id="Phobius"/>
    </source>
</evidence>
<evidence type="ECO:0000313" key="10">
    <source>
        <dbReference type="EMBL" id="CBA75323.1"/>
    </source>
</evidence>
<comment type="similarity">
    <text evidence="2 7">Belongs to the ribonuclease N1/T1 family.</text>
</comment>
<feature type="active site" description="Proton acceptor" evidence="8">
    <location>
        <position position="120"/>
    </location>
</feature>
<keyword evidence="6 7" id="KW-0378">Hydrolase</keyword>
<evidence type="ECO:0000256" key="4">
    <source>
        <dbReference type="ARBA" id="ARBA00022525"/>
    </source>
</evidence>
<evidence type="ECO:0000256" key="6">
    <source>
        <dbReference type="ARBA" id="ARBA00022801"/>
    </source>
</evidence>
<keyword evidence="9" id="KW-0472">Membrane</keyword>
<dbReference type="SUPFAM" id="SSF53933">
    <property type="entry name" value="Microbial ribonucleases"/>
    <property type="match status" value="1"/>
</dbReference>
<accession>D2U2M0</accession>
<dbReference type="PIRSF" id="PIRSF001013">
    <property type="entry name" value="Barnase"/>
    <property type="match status" value="1"/>
</dbReference>
<dbReference type="InterPro" id="IPR001887">
    <property type="entry name" value="Barnase"/>
</dbReference>
<evidence type="ECO:0000256" key="2">
    <source>
        <dbReference type="ARBA" id="ARBA00009006"/>
    </source>
</evidence>
<dbReference type="GO" id="GO:0003723">
    <property type="term" value="F:RNA binding"/>
    <property type="evidence" value="ECO:0007669"/>
    <property type="project" value="UniProtKB-UniRule"/>
</dbReference>
<keyword evidence="9" id="KW-0812">Transmembrane</keyword>
<gene>
    <name evidence="10" type="ORF">ARN_28460</name>
</gene>
<dbReference type="GO" id="GO:0016787">
    <property type="term" value="F:hydrolase activity"/>
    <property type="evidence" value="ECO:0007669"/>
    <property type="project" value="UniProtKB-KW"/>
</dbReference>
<feature type="active site" description="Proton donor" evidence="8">
    <location>
        <position position="149"/>
    </location>
</feature>
<keyword evidence="5 7" id="KW-0540">Nuclease</keyword>
<proteinExistence type="inferred from homology"/>
<dbReference type="GO" id="GO:0005576">
    <property type="term" value="C:extracellular region"/>
    <property type="evidence" value="ECO:0007669"/>
    <property type="project" value="UniProtKB-SubCell"/>
</dbReference>
<dbReference type="AlphaFoldDB" id="D2U2M0"/>
<dbReference type="PRINTS" id="PR00117">
    <property type="entry name" value="BARNASE"/>
</dbReference>
<dbReference type="EMBL" id="FN545251">
    <property type="protein sequence ID" value="CBA75323.1"/>
    <property type="molecule type" value="Genomic_DNA"/>
</dbReference>
<organism evidence="10">
    <name type="scientific">Arsenophonus nasoniae</name>
    <name type="common">son-killer infecting Nasonia vitripennis</name>
    <dbReference type="NCBI Taxonomy" id="638"/>
    <lineage>
        <taxon>Bacteria</taxon>
        <taxon>Pseudomonadati</taxon>
        <taxon>Pseudomonadota</taxon>
        <taxon>Gammaproteobacteria</taxon>
        <taxon>Enterobacterales</taxon>
        <taxon>Morganellaceae</taxon>
        <taxon>Arsenophonus</taxon>
    </lineage>
</organism>
<evidence type="ECO:0000256" key="3">
    <source>
        <dbReference type="ARBA" id="ARBA00022214"/>
    </source>
</evidence>
<evidence type="ECO:0000256" key="7">
    <source>
        <dbReference type="PIRNR" id="PIRNR001013"/>
    </source>
</evidence>
<keyword evidence="7" id="KW-0255">Endonuclease</keyword>
<feature type="transmembrane region" description="Helical" evidence="9">
    <location>
        <begin position="9"/>
        <end position="27"/>
    </location>
</feature>
<protein>
    <recommendedName>
        <fullName evidence="3 7">Ribonuclease</fullName>
        <ecNumber evidence="7">3.1.27.-</ecNumber>
    </recommendedName>
</protein>
<evidence type="ECO:0000256" key="5">
    <source>
        <dbReference type="ARBA" id="ARBA00022722"/>
    </source>
</evidence>
<reference evidence="10" key="1">
    <citation type="journal article" date="2010" name="Insect Mol. Biol.">
        <title>The draft genome sequence of Arsenophonus nasoniae, son-killer bacterium of Nasonia vitripennis, reveals genes associated with virulence and symbiosis.</title>
        <authorList>
            <person name="Wilkes T."/>
            <person name="Darby A.C."/>
            <person name="Choi J."/>
            <person name="Colborne J.K."/>
            <person name="Werren J.H."/>
            <person name="Hurst G.D.D."/>
        </authorList>
    </citation>
    <scope>NUCLEOTIDE SEQUENCE</scope>
</reference>
<dbReference type="Gene3D" id="3.10.450.30">
    <property type="entry name" value="Microbial ribonucleases"/>
    <property type="match status" value="1"/>
</dbReference>
<dbReference type="EC" id="3.1.27.-" evidence="7"/>
<keyword evidence="9" id="KW-1133">Transmembrane helix</keyword>
<keyword evidence="4 7" id="KW-0964">Secreted</keyword>
<dbReference type="InterPro" id="IPR000026">
    <property type="entry name" value="N1-like"/>
</dbReference>
<dbReference type="GO" id="GO:0004521">
    <property type="term" value="F:RNA endonuclease activity"/>
    <property type="evidence" value="ECO:0007669"/>
    <property type="project" value="UniProtKB-UniRule"/>
</dbReference>
<name>D2U2M0_9GAMM</name>
<comment type="subcellular location">
    <subcellularLocation>
        <location evidence="1 7">Secreted</location>
    </subcellularLocation>
</comment>
<evidence type="ECO:0000256" key="8">
    <source>
        <dbReference type="PIRSR" id="PIRSR001013-1"/>
    </source>
</evidence>
<dbReference type="Pfam" id="PF00545">
    <property type="entry name" value="Ribonuclease"/>
    <property type="match status" value="1"/>
</dbReference>
<sequence length="157" mass="18238">MDYWMNKKIVILVILAILIGAGIYFKWNSLHQAEVIGQKVKPTAVHNIDQLTAQENVVNYLRQYHRLPDFYITKRKAQQNGWSPREGNLCQVVPGKAIGGDRYNNREKLLLSAPDRQWYEADINYHCGHRGSDRLLYSSDGLIYVTLDHYKTFSRVN</sequence>
<evidence type="ECO:0000256" key="1">
    <source>
        <dbReference type="ARBA" id="ARBA00004613"/>
    </source>
</evidence>